<dbReference type="EMBL" id="LASV01000578">
    <property type="protein sequence ID" value="KKA17697.1"/>
    <property type="molecule type" value="Genomic_DNA"/>
</dbReference>
<dbReference type="OrthoDB" id="4349137at2759"/>
<feature type="compositionally biased region" description="Basic and acidic residues" evidence="1">
    <location>
        <begin position="382"/>
        <end position="402"/>
    </location>
</feature>
<name>A0A0F4YHF9_RASE3</name>
<reference evidence="2 3" key="1">
    <citation type="submission" date="2015-04" db="EMBL/GenBank/DDBJ databases">
        <authorList>
            <person name="Heijne W.H."/>
            <person name="Fedorova N.D."/>
            <person name="Nierman W.C."/>
            <person name="Vollebregt A.W."/>
            <person name="Zhao Z."/>
            <person name="Wu L."/>
            <person name="Kumar M."/>
            <person name="Stam H."/>
            <person name="van den Berg M.A."/>
            <person name="Pel H.J."/>
        </authorList>
    </citation>
    <scope>NUCLEOTIDE SEQUENCE [LARGE SCALE GENOMIC DNA]</scope>
    <source>
        <strain evidence="2 3">CBS 393.64</strain>
    </source>
</reference>
<feature type="region of interest" description="Disordered" evidence="1">
    <location>
        <begin position="355"/>
        <end position="402"/>
    </location>
</feature>
<sequence length="461" mass="52832">MPPEDEDGWLSGIEKKVEGFVEDFLEFANPDFANPDPPQLPEFPVGILTPDDVSKIFRPKTDTEYDWSLEEWEKCPTPEFLASERWSNTLKSMKLEYKSGLEMPLDIRGKRQKLSGLADYTLWYGSAEELEFNLVVVGAKSREKVSHGDHQCQAYMGKSILLSRMRMQIDVLGMVHKARKAAGRTYTTVFGISTDSYTFNFFRMSEDSEGNTVLSTEALVFGQRPSEDREVISQIRKIFRFTANLTPDTRQLDGLYSFLEKYRPCFNSWRALLKRVARFLACLMYLSGSIVREGTTTYLATHDYQLGTLQLPHTTINYQIFSAPSNITVINVAPILLIFQCIMVFKPLLETEEAEHTEDTSKEKVDKKTDGDDDSSNDNDDKDNNHSNDEDNNDDNDHAIFDKEPKDGLDFIPLLLSKKITYMDKLKIINKIPEKGFQNNTAIRTLEEKLELAGRVRAWRE</sequence>
<dbReference type="Proteomes" id="UP000053958">
    <property type="component" value="Unassembled WGS sequence"/>
</dbReference>
<evidence type="ECO:0000313" key="3">
    <source>
        <dbReference type="Proteomes" id="UP000053958"/>
    </source>
</evidence>
<dbReference type="STRING" id="1408163.A0A0F4YHF9"/>
<accession>A0A0F4YHF9</accession>
<organism evidence="2 3">
    <name type="scientific">Rasamsonia emersonii (strain ATCC 16479 / CBS 393.64 / IMI 116815)</name>
    <dbReference type="NCBI Taxonomy" id="1408163"/>
    <lineage>
        <taxon>Eukaryota</taxon>
        <taxon>Fungi</taxon>
        <taxon>Dikarya</taxon>
        <taxon>Ascomycota</taxon>
        <taxon>Pezizomycotina</taxon>
        <taxon>Eurotiomycetes</taxon>
        <taxon>Eurotiomycetidae</taxon>
        <taxon>Eurotiales</taxon>
        <taxon>Trichocomaceae</taxon>
        <taxon>Rasamsonia</taxon>
    </lineage>
</organism>
<comment type="caution">
    <text evidence="2">The sequence shown here is derived from an EMBL/GenBank/DDBJ whole genome shotgun (WGS) entry which is preliminary data.</text>
</comment>
<evidence type="ECO:0000256" key="1">
    <source>
        <dbReference type="SAM" id="MobiDB-lite"/>
    </source>
</evidence>
<keyword evidence="3" id="KW-1185">Reference proteome</keyword>
<evidence type="ECO:0000313" key="2">
    <source>
        <dbReference type="EMBL" id="KKA17697.1"/>
    </source>
</evidence>
<dbReference type="GeneID" id="25320623"/>
<feature type="compositionally biased region" description="Basic and acidic residues" evidence="1">
    <location>
        <begin position="357"/>
        <end position="370"/>
    </location>
</feature>
<proteinExistence type="predicted"/>
<feature type="compositionally biased region" description="Acidic residues" evidence="1">
    <location>
        <begin position="371"/>
        <end position="381"/>
    </location>
</feature>
<protein>
    <submittedName>
        <fullName evidence="2">Uncharacterized protein</fullName>
    </submittedName>
</protein>
<gene>
    <name evidence="2" type="ORF">T310_8363</name>
</gene>
<dbReference type="AlphaFoldDB" id="A0A0F4YHF9"/>
<dbReference type="RefSeq" id="XP_013324309.1">
    <property type="nucleotide sequence ID" value="XM_013468855.1"/>
</dbReference>